<dbReference type="PROSITE" id="PS50893">
    <property type="entry name" value="ABC_TRANSPORTER_2"/>
    <property type="match status" value="1"/>
</dbReference>
<dbReference type="CDD" id="cd03219">
    <property type="entry name" value="ABC_Mj1267_LivG_branched"/>
    <property type="match status" value="1"/>
</dbReference>
<evidence type="ECO:0000313" key="10">
    <source>
        <dbReference type="Proteomes" id="UP001139494"/>
    </source>
</evidence>
<evidence type="ECO:0000256" key="1">
    <source>
        <dbReference type="ARBA" id="ARBA00005417"/>
    </source>
</evidence>
<dbReference type="GO" id="GO:0006865">
    <property type="term" value="P:amino acid transport"/>
    <property type="evidence" value="ECO:0007669"/>
    <property type="project" value="UniProtKB-KW"/>
</dbReference>
<dbReference type="Pfam" id="PF00005">
    <property type="entry name" value="ABC_tran"/>
    <property type="match status" value="1"/>
</dbReference>
<evidence type="ECO:0000259" key="8">
    <source>
        <dbReference type="PROSITE" id="PS50893"/>
    </source>
</evidence>
<evidence type="ECO:0000256" key="4">
    <source>
        <dbReference type="ARBA" id="ARBA00022840"/>
    </source>
</evidence>
<dbReference type="AlphaFoldDB" id="A0A9R1CU04"/>
<keyword evidence="10" id="KW-1185">Reference proteome</keyword>
<keyword evidence="5" id="KW-0029">Amino-acid transport</keyword>
<feature type="domain" description="ABC transporter" evidence="8">
    <location>
        <begin position="19"/>
        <end position="267"/>
    </location>
</feature>
<keyword evidence="4 9" id="KW-0067">ATP-binding</keyword>
<gene>
    <name evidence="9" type="ORF">KM295_10725</name>
</gene>
<dbReference type="InterPro" id="IPR032823">
    <property type="entry name" value="BCA_ABC_TP_C"/>
</dbReference>
<dbReference type="InterPro" id="IPR003593">
    <property type="entry name" value="AAA+_ATPase"/>
</dbReference>
<dbReference type="GO" id="GO:0005524">
    <property type="term" value="F:ATP binding"/>
    <property type="evidence" value="ECO:0007669"/>
    <property type="project" value="UniProtKB-KW"/>
</dbReference>
<keyword evidence="3" id="KW-0547">Nucleotide-binding</keyword>
<dbReference type="RefSeq" id="WP_256029973.1">
    <property type="nucleotide sequence ID" value="NZ_JAHLKM010000014.1"/>
</dbReference>
<dbReference type="SUPFAM" id="SSF52540">
    <property type="entry name" value="P-loop containing nucleoside triphosphate hydrolases"/>
    <property type="match status" value="1"/>
</dbReference>
<dbReference type="InterPro" id="IPR051120">
    <property type="entry name" value="ABC_AA/LPS_Transport"/>
</dbReference>
<dbReference type="Pfam" id="PF12399">
    <property type="entry name" value="BCA_ABC_TP_C"/>
    <property type="match status" value="1"/>
</dbReference>
<dbReference type="InterPro" id="IPR003439">
    <property type="entry name" value="ABC_transporter-like_ATP-bd"/>
</dbReference>
<evidence type="ECO:0000313" key="9">
    <source>
        <dbReference type="EMBL" id="MCQ4333947.1"/>
    </source>
</evidence>
<evidence type="ECO:0000256" key="3">
    <source>
        <dbReference type="ARBA" id="ARBA00022741"/>
    </source>
</evidence>
<name>A0A9R1CU04_9EURY</name>
<evidence type="ECO:0000256" key="5">
    <source>
        <dbReference type="ARBA" id="ARBA00022970"/>
    </source>
</evidence>
<dbReference type="SMART" id="SM00382">
    <property type="entry name" value="AAA"/>
    <property type="match status" value="1"/>
</dbReference>
<dbReference type="EMBL" id="JAHLKM010000014">
    <property type="protein sequence ID" value="MCQ4333947.1"/>
    <property type="molecule type" value="Genomic_DNA"/>
</dbReference>
<dbReference type="GO" id="GO:0016887">
    <property type="term" value="F:ATP hydrolysis activity"/>
    <property type="evidence" value="ECO:0007669"/>
    <property type="project" value="InterPro"/>
</dbReference>
<evidence type="ECO:0000256" key="7">
    <source>
        <dbReference type="ARBA" id="ARBA00072811"/>
    </source>
</evidence>
<evidence type="ECO:0000256" key="6">
    <source>
        <dbReference type="ARBA" id="ARBA00056071"/>
    </source>
</evidence>
<dbReference type="PANTHER" id="PTHR45772">
    <property type="entry name" value="CONSERVED COMPONENT OF ABC TRANSPORTER FOR NATURAL AMINO ACIDS-RELATED"/>
    <property type="match status" value="1"/>
</dbReference>
<comment type="caution">
    <text evidence="9">The sequence shown here is derived from an EMBL/GenBank/DDBJ whole genome shotgun (WGS) entry which is preliminary data.</text>
</comment>
<dbReference type="InterPro" id="IPR017871">
    <property type="entry name" value="ABC_transporter-like_CS"/>
</dbReference>
<dbReference type="PROSITE" id="PS00211">
    <property type="entry name" value="ABC_TRANSPORTER_1"/>
    <property type="match status" value="1"/>
</dbReference>
<evidence type="ECO:0000256" key="2">
    <source>
        <dbReference type="ARBA" id="ARBA00022448"/>
    </source>
</evidence>
<comment type="similarity">
    <text evidence="1">Belongs to the ABC transporter superfamily.</text>
</comment>
<dbReference type="Gene3D" id="3.40.50.300">
    <property type="entry name" value="P-loop containing nucleotide triphosphate hydrolases"/>
    <property type="match status" value="1"/>
</dbReference>
<accession>A0A9R1CU04</accession>
<keyword evidence="2" id="KW-0813">Transport</keyword>
<organism evidence="9 10">
    <name type="scientific">Natronomonas aquatica</name>
    <dbReference type="NCBI Taxonomy" id="2841590"/>
    <lineage>
        <taxon>Archaea</taxon>
        <taxon>Methanobacteriati</taxon>
        <taxon>Methanobacteriota</taxon>
        <taxon>Stenosarchaea group</taxon>
        <taxon>Halobacteria</taxon>
        <taxon>Halobacteriales</taxon>
        <taxon>Natronomonadaceae</taxon>
        <taxon>Natronomonas</taxon>
    </lineage>
</organism>
<dbReference type="PANTHER" id="PTHR45772:SF9">
    <property type="entry name" value="CONSERVED COMPONENT OF ABC TRANSPORTER FOR NATURAL AMINO ACIDS"/>
    <property type="match status" value="1"/>
</dbReference>
<protein>
    <recommendedName>
        <fullName evidence="7">Probable branched-chain amino acid transport ATP-binding protein LivG</fullName>
    </recommendedName>
</protein>
<dbReference type="FunFam" id="3.40.50.300:FF:000421">
    <property type="entry name" value="Branched-chain amino acid ABC transporter ATP-binding protein"/>
    <property type="match status" value="1"/>
</dbReference>
<sequence>MQTEQTESEASEGVTEPILAVEEVTKTFGELLAVDNCSFEIEDGSITGLIGPNGAGKSTMFNVISGFYQPDSGTVRFNDEDITGLPPNEIAHKGLVRTFQITRDLTEMTVMENMMLTPKNQTGESMFRAVFDRGTIDRENDAIAERADELLELFQLDHLRDEFSGNLSGGQRKLLEMARMLMLEPDVMLLDEPMAGVNPTLENDIVERIEALNREEDVTFMIVEHDMGLVMDLCDRIVVMNEGTDLAAGPPSTIQNDERVLEAYLGGGS</sequence>
<comment type="function">
    <text evidence="6">Probable component of a branched-chain amino-acid transport system.</text>
</comment>
<dbReference type="Proteomes" id="UP001139494">
    <property type="component" value="Unassembled WGS sequence"/>
</dbReference>
<proteinExistence type="inferred from homology"/>
<dbReference type="InterPro" id="IPR027417">
    <property type="entry name" value="P-loop_NTPase"/>
</dbReference>
<dbReference type="GO" id="GO:0005886">
    <property type="term" value="C:plasma membrane"/>
    <property type="evidence" value="ECO:0007669"/>
    <property type="project" value="TreeGrafter"/>
</dbReference>
<reference evidence="9" key="1">
    <citation type="journal article" date="2023" name="Front. Microbiol.">
        <title>Genomic-based phylogenetic and metabolic analyses of the genus Natronomonas, and description of Natronomonas aquatica sp. nov.</title>
        <authorList>
            <person name="Garcia-Roldan A."/>
            <person name="Duran-Viseras A."/>
            <person name="de la Haba R.R."/>
            <person name="Corral P."/>
            <person name="Sanchez-Porro C."/>
            <person name="Ventosa A."/>
        </authorList>
    </citation>
    <scope>NUCLEOTIDE SEQUENCE</scope>
    <source>
        <strain evidence="9">F2-12</strain>
    </source>
</reference>